<name>A0A0F9E3X9_9ZZZZ</name>
<protein>
    <submittedName>
        <fullName evidence="1">Uncharacterized protein</fullName>
    </submittedName>
</protein>
<dbReference type="AlphaFoldDB" id="A0A0F9E3X9"/>
<proteinExistence type="predicted"/>
<evidence type="ECO:0000313" key="1">
    <source>
        <dbReference type="EMBL" id="KKL18748.1"/>
    </source>
</evidence>
<gene>
    <name evidence="1" type="ORF">LCGC14_2472440</name>
</gene>
<reference evidence="1" key="1">
    <citation type="journal article" date="2015" name="Nature">
        <title>Complex archaea that bridge the gap between prokaryotes and eukaryotes.</title>
        <authorList>
            <person name="Spang A."/>
            <person name="Saw J.H."/>
            <person name="Jorgensen S.L."/>
            <person name="Zaremba-Niedzwiedzka K."/>
            <person name="Martijn J."/>
            <person name="Lind A.E."/>
            <person name="van Eijk R."/>
            <person name="Schleper C."/>
            <person name="Guy L."/>
            <person name="Ettema T.J."/>
        </authorList>
    </citation>
    <scope>NUCLEOTIDE SEQUENCE</scope>
</reference>
<dbReference type="EMBL" id="LAZR01038753">
    <property type="protein sequence ID" value="KKL18748.1"/>
    <property type="molecule type" value="Genomic_DNA"/>
</dbReference>
<accession>A0A0F9E3X9</accession>
<organism evidence="1">
    <name type="scientific">marine sediment metagenome</name>
    <dbReference type="NCBI Taxonomy" id="412755"/>
    <lineage>
        <taxon>unclassified sequences</taxon>
        <taxon>metagenomes</taxon>
        <taxon>ecological metagenomes</taxon>
    </lineage>
</organism>
<sequence>MKPEKLSRKALLLMANMHGMNRPVTSADLAFLAPQPSGAREWALSALKRLQMIGFMENGPRIDNAQSFALTSAGREALHAQLPAEDVIPETVLSEHDGPTLFSVEILGARRLILVQDSHSDT</sequence>
<comment type="caution">
    <text evidence="1">The sequence shown here is derived from an EMBL/GenBank/DDBJ whole genome shotgun (WGS) entry which is preliminary data.</text>
</comment>
<feature type="non-terminal residue" evidence="1">
    <location>
        <position position="122"/>
    </location>
</feature>